<reference evidence="1" key="1">
    <citation type="submission" date="2023-10" db="EMBL/GenBank/DDBJ databases">
        <authorList>
            <person name="Rodriguez Cubillos JULIANA M."/>
            <person name="De Vega J."/>
        </authorList>
    </citation>
    <scope>NUCLEOTIDE SEQUENCE</scope>
</reference>
<gene>
    <name evidence="1" type="ORF">MILVUS5_LOCUS37221</name>
</gene>
<proteinExistence type="predicted"/>
<dbReference type="Proteomes" id="UP001177021">
    <property type="component" value="Unassembled WGS sequence"/>
</dbReference>
<protein>
    <submittedName>
        <fullName evidence="1">Uncharacterized protein</fullName>
    </submittedName>
</protein>
<comment type="caution">
    <text evidence="1">The sequence shown here is derived from an EMBL/GenBank/DDBJ whole genome shotgun (WGS) entry which is preliminary data.</text>
</comment>
<sequence>MIIQHEGLNKLDVVDDPTEQSSAAINFTRQAYGKGSIPPKSDKKCTYCHKNNHVVDNCFRKHGFPPGYRFRDGTVVGSKGQGQASANCVDSADSELKDQADNRMATFSTEEYQALMSLLKSSTKPAGEGPSQVHNVTRCVASSYSDKQGTNPNFLDMWILDSGATDHVCASLSLFTAYKEVSPIPIKLPNGSIVSTNIIGDINITSQLTLKNVLYMPHFSFNLISVSRVTSDLDCVFAFTDTLCFIQNSMQKMIGSGRLINGLYYLEGTQSQSSLPTGKHCNALGIPKTALWHFRFGHTSQKRLEILHKLYPNIDINKDEFCCDICHLAKQRKLPYDLSNSRASSCLELLHMDIWGPFATPTPHGHRYFLTIVDDHTRFTWIILLKGKFETASKIQEFIQFSEEHFGHKVKYLRSDNGPEFLCLSKYYVSKGIIHQTSCVNTPQQNGRVERKHQCILNIARALMIQSHLPPRYWGYAVLHSVFIMNRVPSNAIQGEIPFTALHNKLPDLSQLKVFGSLCYVSNQDHHRSKLDHRARKCVYLGVKPGMKGYVALDLHNHEILVSRNVVFEETIFPYPVNPSKPSWEYLVPPTNIHSSHIAPNITTNDHETTNSPSMHQNIPHIDPIPYPITPNSSSPVDHTSSPTSPIDNDQQNDSTSPISIPPPESPPTIPLRKSTRTSKPPSHLLDYHCNSITHTTPYPISHFISHDNLSPSYSTYCLSLLTDKEPDSYAEASKHNCWTKAMQHELTALANNNTWTIVDLPTGVKPIGNKWVYKIKRKADGSIDRYKARLVAKGYNQIEGVDYFQTFSPVAKMTTIRTVLAVAAIQNWHIHQLDVDNAFLHGDLDEDVYMKLPQGLQGTSTNQVCKLTKSLYGLKQASRKWYEKLSQFLTTIGYTQMPSDPTLFTKSTKDSFTTLLVYVDDIVLTGNSLAEIEATKSCLHKAFGIKDIGTLKFFLGLEVAHSQQGITLCQRKYCLDLLTETGTLGCKPSSGPMDPSNRLHHDDSEPHPNITEYRALVGKLLYLTSTRPDIAFPVQQLSQFLDAPTSAHFKAAQKVLRYLKGNPGTGLFFPRNSSLQLMGFSDADWGGCPDSRRSITGYCFFIGQSLICWKSKKQLTVSKSSSEAEYRALASATCELQWLSYLLRDLQVHTDKLPALYCDSQSALHIATNPVFHERTKHLDIDCHIVRERLQEGLMKLLPISGYNQLADILTKALHPANFHRLFSKLGLINIFRPQLEGV</sequence>
<keyword evidence="2" id="KW-1185">Reference proteome</keyword>
<accession>A0ACB0LZN4</accession>
<organism evidence="1 2">
    <name type="scientific">Trifolium pratense</name>
    <name type="common">Red clover</name>
    <dbReference type="NCBI Taxonomy" id="57577"/>
    <lineage>
        <taxon>Eukaryota</taxon>
        <taxon>Viridiplantae</taxon>
        <taxon>Streptophyta</taxon>
        <taxon>Embryophyta</taxon>
        <taxon>Tracheophyta</taxon>
        <taxon>Spermatophyta</taxon>
        <taxon>Magnoliopsida</taxon>
        <taxon>eudicotyledons</taxon>
        <taxon>Gunneridae</taxon>
        <taxon>Pentapetalae</taxon>
        <taxon>rosids</taxon>
        <taxon>fabids</taxon>
        <taxon>Fabales</taxon>
        <taxon>Fabaceae</taxon>
        <taxon>Papilionoideae</taxon>
        <taxon>50 kb inversion clade</taxon>
        <taxon>NPAAA clade</taxon>
        <taxon>Hologalegina</taxon>
        <taxon>IRL clade</taxon>
        <taxon>Trifolieae</taxon>
        <taxon>Trifolium</taxon>
    </lineage>
</organism>
<evidence type="ECO:0000313" key="2">
    <source>
        <dbReference type="Proteomes" id="UP001177021"/>
    </source>
</evidence>
<dbReference type="EMBL" id="CASHSV030000716">
    <property type="protein sequence ID" value="CAJ2673809.1"/>
    <property type="molecule type" value="Genomic_DNA"/>
</dbReference>
<name>A0ACB0LZN4_TRIPR</name>
<evidence type="ECO:0000313" key="1">
    <source>
        <dbReference type="EMBL" id="CAJ2673809.1"/>
    </source>
</evidence>